<sequence>MLWQLLGFAALAISCGVAMKWGGFDERVAAFGLILAVIASNFVGEGKYLHTENGVLVVDVLLFGGLLLLALKSDRFWPMWAAAFQLVGTMIHFASMSQTGNGWAYFVALIFWTFPVFIALAVGTWLEGRFRRDMPHWQ</sequence>
<feature type="transmembrane region" description="Helical" evidence="1">
    <location>
        <begin position="103"/>
        <end position="126"/>
    </location>
</feature>
<evidence type="ECO:0000313" key="2">
    <source>
        <dbReference type="EMBL" id="GGE06139.1"/>
    </source>
</evidence>
<comment type="caution">
    <text evidence="2">The sequence shown here is derived from an EMBL/GenBank/DDBJ whole genome shotgun (WGS) entry which is preliminary data.</text>
</comment>
<dbReference type="Proteomes" id="UP000635071">
    <property type="component" value="Unassembled WGS sequence"/>
</dbReference>
<accession>A0A917E5F8</accession>
<feature type="transmembrane region" description="Helical" evidence="1">
    <location>
        <begin position="77"/>
        <end position="96"/>
    </location>
</feature>
<keyword evidence="1" id="KW-0472">Membrane</keyword>
<protein>
    <submittedName>
        <fullName evidence="2">Uncharacterized protein</fullName>
    </submittedName>
</protein>
<name>A0A917E5F8_9SPHN</name>
<keyword evidence="3" id="KW-1185">Reference proteome</keyword>
<evidence type="ECO:0000256" key="1">
    <source>
        <dbReference type="SAM" id="Phobius"/>
    </source>
</evidence>
<feature type="transmembrane region" description="Helical" evidence="1">
    <location>
        <begin position="53"/>
        <end position="71"/>
    </location>
</feature>
<organism evidence="2 3">
    <name type="scientific">Sandarakinorhabdus glacialis</name>
    <dbReference type="NCBI Taxonomy" id="1614636"/>
    <lineage>
        <taxon>Bacteria</taxon>
        <taxon>Pseudomonadati</taxon>
        <taxon>Pseudomonadota</taxon>
        <taxon>Alphaproteobacteria</taxon>
        <taxon>Sphingomonadales</taxon>
        <taxon>Sphingosinicellaceae</taxon>
        <taxon>Sandarakinorhabdus</taxon>
    </lineage>
</organism>
<evidence type="ECO:0000313" key="3">
    <source>
        <dbReference type="Proteomes" id="UP000635071"/>
    </source>
</evidence>
<proteinExistence type="predicted"/>
<keyword evidence="1" id="KW-1133">Transmembrane helix</keyword>
<reference evidence="2" key="2">
    <citation type="submission" date="2020-09" db="EMBL/GenBank/DDBJ databases">
        <authorList>
            <person name="Sun Q."/>
            <person name="Zhou Y."/>
        </authorList>
    </citation>
    <scope>NUCLEOTIDE SEQUENCE</scope>
    <source>
        <strain evidence="2">CGMCC 1.15519</strain>
    </source>
</reference>
<reference evidence="2" key="1">
    <citation type="journal article" date="2014" name="Int. J. Syst. Evol. Microbiol.">
        <title>Complete genome sequence of Corynebacterium casei LMG S-19264T (=DSM 44701T), isolated from a smear-ripened cheese.</title>
        <authorList>
            <consortium name="US DOE Joint Genome Institute (JGI-PGF)"/>
            <person name="Walter F."/>
            <person name="Albersmeier A."/>
            <person name="Kalinowski J."/>
            <person name="Ruckert C."/>
        </authorList>
    </citation>
    <scope>NUCLEOTIDE SEQUENCE</scope>
    <source>
        <strain evidence="2">CGMCC 1.15519</strain>
    </source>
</reference>
<dbReference type="EMBL" id="BMJM01000003">
    <property type="protein sequence ID" value="GGE06139.1"/>
    <property type="molecule type" value="Genomic_DNA"/>
</dbReference>
<keyword evidence="1" id="KW-0812">Transmembrane</keyword>
<dbReference type="RefSeq" id="WP_188761902.1">
    <property type="nucleotide sequence ID" value="NZ_BMJM01000003.1"/>
</dbReference>
<feature type="transmembrane region" description="Helical" evidence="1">
    <location>
        <begin position="28"/>
        <end position="44"/>
    </location>
</feature>
<gene>
    <name evidence="2" type="ORF">GCM10011529_10660</name>
</gene>
<dbReference type="AlphaFoldDB" id="A0A917E5F8"/>